<dbReference type="KEGG" id="pic:PICST_32705"/>
<dbReference type="InParanoid" id="A3LX60"/>
<dbReference type="STRING" id="322104.A3LX60"/>
<comment type="subcellular location">
    <subcellularLocation>
        <location evidence="1">Nucleus</location>
    </subcellularLocation>
</comment>
<dbReference type="EMBL" id="CP000500">
    <property type="protein sequence ID" value="ABN67408.2"/>
    <property type="molecule type" value="Genomic_DNA"/>
</dbReference>
<organism evidence="7 8">
    <name type="scientific">Scheffersomyces stipitis (strain ATCC 58785 / CBS 6054 / NBRC 10063 / NRRL Y-11545)</name>
    <name type="common">Yeast</name>
    <name type="synonym">Pichia stipitis</name>
    <dbReference type="NCBI Taxonomy" id="322104"/>
    <lineage>
        <taxon>Eukaryota</taxon>
        <taxon>Fungi</taxon>
        <taxon>Dikarya</taxon>
        <taxon>Ascomycota</taxon>
        <taxon>Saccharomycotina</taxon>
        <taxon>Pichiomycetes</taxon>
        <taxon>Debaryomycetaceae</taxon>
        <taxon>Scheffersomyces</taxon>
    </lineage>
</organism>
<keyword evidence="3" id="KW-0238">DNA-binding</keyword>
<dbReference type="Proteomes" id="UP000002258">
    <property type="component" value="Chromosome 6"/>
</dbReference>
<dbReference type="GO" id="GO:0000981">
    <property type="term" value="F:DNA-binding transcription factor activity, RNA polymerase II-specific"/>
    <property type="evidence" value="ECO:0007669"/>
    <property type="project" value="InterPro"/>
</dbReference>
<dbReference type="RefSeq" id="XP_001385437.2">
    <property type="nucleotide sequence ID" value="XM_001385400.1"/>
</dbReference>
<dbReference type="PROSITE" id="PS00463">
    <property type="entry name" value="ZN2_CY6_FUNGAL_1"/>
    <property type="match status" value="1"/>
</dbReference>
<keyword evidence="2" id="KW-0805">Transcription regulation</keyword>
<evidence type="ECO:0000256" key="2">
    <source>
        <dbReference type="ARBA" id="ARBA00023015"/>
    </source>
</evidence>
<dbReference type="OrthoDB" id="4454541at2759"/>
<dbReference type="PROSITE" id="PS50048">
    <property type="entry name" value="ZN2_CY6_FUNGAL_2"/>
    <property type="match status" value="1"/>
</dbReference>
<reference evidence="7 8" key="1">
    <citation type="journal article" date="2007" name="Nat. Biotechnol.">
        <title>Genome sequence of the lignocellulose-bioconverting and xylose-fermenting yeast Pichia stipitis.</title>
        <authorList>
            <person name="Jeffries T.W."/>
            <person name="Grigoriev I.V."/>
            <person name="Grimwood J."/>
            <person name="Laplaza J.M."/>
            <person name="Aerts A."/>
            <person name="Salamov A."/>
            <person name="Schmutz J."/>
            <person name="Lindquist E."/>
            <person name="Dehal P."/>
            <person name="Shapiro H."/>
            <person name="Jin Y.S."/>
            <person name="Passoth V."/>
            <person name="Richardson P.M."/>
        </authorList>
    </citation>
    <scope>NUCLEOTIDE SEQUENCE [LARGE SCALE GENOMIC DNA]</scope>
    <source>
        <strain evidence="8">ATCC 58785 / CBS 6054 / NBRC 10063 / NRRL Y-11545</strain>
    </source>
</reference>
<proteinExistence type="predicted"/>
<dbReference type="eggNOG" id="ENOG502QRSG">
    <property type="taxonomic scope" value="Eukaryota"/>
</dbReference>
<dbReference type="SUPFAM" id="SSF57701">
    <property type="entry name" value="Zn2/Cys6 DNA-binding domain"/>
    <property type="match status" value="1"/>
</dbReference>
<dbReference type="HOGENOM" id="CLU_004837_1_0_1"/>
<protein>
    <submittedName>
        <fullName evidence="7">WAR1 transcription factor activity</fullName>
    </submittedName>
</protein>
<evidence type="ECO:0000256" key="5">
    <source>
        <dbReference type="ARBA" id="ARBA00023242"/>
    </source>
</evidence>
<dbReference type="GeneID" id="4840097"/>
<dbReference type="OMA" id="IYMHEIG"/>
<name>A3LX60_PICST</name>
<dbReference type="FunCoup" id="A3LX60">
    <property type="interactions" value="231"/>
</dbReference>
<evidence type="ECO:0000313" key="7">
    <source>
        <dbReference type="EMBL" id="ABN67408.2"/>
    </source>
</evidence>
<dbReference type="InterPro" id="IPR036864">
    <property type="entry name" value="Zn2-C6_fun-type_DNA-bd_sf"/>
</dbReference>
<feature type="domain" description="Zn(2)-C6 fungal-type" evidence="6">
    <location>
        <begin position="25"/>
        <end position="60"/>
    </location>
</feature>
<dbReference type="InterPro" id="IPR001138">
    <property type="entry name" value="Zn2Cys6_DnaBD"/>
</dbReference>
<evidence type="ECO:0000259" key="6">
    <source>
        <dbReference type="PROSITE" id="PS50048"/>
    </source>
</evidence>
<dbReference type="CDD" id="cd00067">
    <property type="entry name" value="GAL4"/>
    <property type="match status" value="1"/>
</dbReference>
<dbReference type="PANTHER" id="PTHR31845:SF10">
    <property type="entry name" value="ZN(II)2CYS6 TRANSCRIPTION FACTOR (EUROFUNG)"/>
    <property type="match status" value="1"/>
</dbReference>
<keyword evidence="4" id="KW-0804">Transcription</keyword>
<dbReference type="Gene3D" id="4.10.240.10">
    <property type="entry name" value="Zn(2)-C6 fungal-type DNA-binding domain"/>
    <property type="match status" value="1"/>
</dbReference>
<dbReference type="SMART" id="SM00066">
    <property type="entry name" value="GAL4"/>
    <property type="match status" value="1"/>
</dbReference>
<dbReference type="GO" id="GO:0008270">
    <property type="term" value="F:zinc ion binding"/>
    <property type="evidence" value="ECO:0007669"/>
    <property type="project" value="InterPro"/>
</dbReference>
<evidence type="ECO:0000256" key="3">
    <source>
        <dbReference type="ARBA" id="ARBA00023125"/>
    </source>
</evidence>
<evidence type="ECO:0000313" key="8">
    <source>
        <dbReference type="Proteomes" id="UP000002258"/>
    </source>
</evidence>
<dbReference type="GO" id="GO:0005634">
    <property type="term" value="C:nucleus"/>
    <property type="evidence" value="ECO:0007669"/>
    <property type="project" value="UniProtKB-SubCell"/>
</dbReference>
<evidence type="ECO:0000256" key="1">
    <source>
        <dbReference type="ARBA" id="ARBA00004123"/>
    </source>
</evidence>
<dbReference type="InterPro" id="IPR051089">
    <property type="entry name" value="prtT"/>
</dbReference>
<dbReference type="GO" id="GO:0000976">
    <property type="term" value="F:transcription cis-regulatory region binding"/>
    <property type="evidence" value="ECO:0007669"/>
    <property type="project" value="TreeGrafter"/>
</dbReference>
<accession>A3LX60</accession>
<sequence length="834" mass="93789">MSQANNSDDASTGTKKSKSARRSVACKSCHSLKVKCTPADPTNPSGSCIRCLNANRKCEIDLNQTRKRRKKADILLANLRDRSEAPTVESSVAPSTPIIASVSEAPSPAPTTSEEVIENLKRQVKSLEAQLQQQQAFNQHAMHHSRNINTSNDTISDVDSPPFISKSDLEREILFLCDSSVTKLTDLTNDLKTVADRRTSLFRDSRPVDVVSTGLLSLEEATERLETYRKVLFVQHPLIEIPNEISIQELREKSPFLFNAVMSVTSVVYNKQLDIDKALNIDNAAVQSIAVEVMVSGTKSDELVKSLILLCVWYNSPELFRQRRYHLLNTLGVTMLHDLGIVARPSYSFKGEDRAVTQDDNKKQNSEYQSLVLIVYFTTVSICLILKRTIYVKWTPFVEECCSTLERSPNRTWRELALFSRLSHLLDKIHHIIHSPEISESRRSTPHYIIHEMQKALSIVRHKIRDDDHAFLAYYFSVEAYLHEPCLTNVFTNDENGDNMKLTESSAKSISNCTNSCLNALDEFNKLSLEEVAGIPLFYSSRIIYTAGMLLRLRYLILSLPSHIEKDLVPYHAIFAIQRANKILDQASIAHSANHFLKKTRLVLQLFIQTYATQVQELLRKNGETPQNLKPTPKKELHEMDRLSNIFRAHHQAGQKSIINDDANQYDSNVPLDILSYAASYRRDSKDSNMRGRSSPALPLTSSASVGAISIPPLRASETLQPSNLSHLHRSSSLGIINNSSLPIPSNGHALPPMFGTNGNPNAGQLPSQFRQPSIGSNKQAYNNLANPDQLENSYMALNDEFWSDLLSTESDRINFSNNNYNSAQVNDELFFMN</sequence>
<keyword evidence="8" id="KW-1185">Reference proteome</keyword>
<dbReference type="PANTHER" id="PTHR31845">
    <property type="entry name" value="FINGER DOMAIN PROTEIN, PUTATIVE-RELATED"/>
    <property type="match status" value="1"/>
</dbReference>
<dbReference type="AlphaFoldDB" id="A3LX60"/>
<evidence type="ECO:0000256" key="4">
    <source>
        <dbReference type="ARBA" id="ARBA00023163"/>
    </source>
</evidence>
<keyword evidence="5" id="KW-0539">Nucleus</keyword>
<gene>
    <name evidence="7" type="primary">WAR1</name>
    <name evidence="7" type="ORF">PICST_32705</name>
</gene>